<dbReference type="InterPro" id="IPR001368">
    <property type="entry name" value="TNFR/NGFR_Cys_rich_reg"/>
</dbReference>
<protein>
    <submittedName>
        <fullName evidence="12">Prolow-density lipo receptor-related 1</fullName>
    </submittedName>
</protein>
<dbReference type="Proteomes" id="UP001152795">
    <property type="component" value="Unassembled WGS sequence"/>
</dbReference>
<dbReference type="SUPFAM" id="SSF57424">
    <property type="entry name" value="LDL receptor-like module"/>
    <property type="match status" value="5"/>
</dbReference>
<dbReference type="GO" id="GO:0006898">
    <property type="term" value="P:receptor-mediated endocytosis"/>
    <property type="evidence" value="ECO:0007669"/>
    <property type="project" value="TreeGrafter"/>
</dbReference>
<sequence length="823" mass="88585">MSLCSRYVVFGCGNITATLAPTTIPCSGFTCNNSLCINSKWRCDGSDDCGDNTDEIECPPVTCSDNQFTCNNSKCIGIDHVCDGDDDCGDKSDESPGCIKPTCASTQFMCNTSQCILLRFLCDGDIDCPGGEDEDRDNCPTTTGPPACEFLCSDGTCISRTRICDYFKDCNNSMDETNCTCTNTTQWRCPRTKKCISITYICDGTEECPQGEDEENCPTILPTTIASTVPSISSTGQPVIHFTTTPAVIIPPLCVRGNNSYKVGDTWTENECDKCRCLDDGSTNCTKFCSIISCPTGEVLATSSSECCNCLPVTTTKPVTTAGVTTKLTKVTTVPTTPTKIPTPLVTTTAPVLGCTNVTCSCPQTCADIARGSDNCSTSECKPGCQCPPGAVLENDLCLNATTCPCYHEGEVYEFGEYYNKDVCIVCMCVSDGFSCQKKCNKTCLAYEELVTLPDQCCYCRQKCRFDMIYKQCSCPITCENTTCDSTHCKPGCECPIGKYDDGTACVARKDCYCIVDGQQVESGESWTKGECARCFCTDGEELCNKTCNITSCPTAYQLVHPLDGCCTCIKLPSTIPTTAVATQAPGCYDNGTLKKVGQTWSNDLCENCTCEENNQVKCVSTTCPNVCPQGCKVQQTPGKCCNECVPLSYIPTCKDNGITYKAGETWKPEPCQNCSCSSDGKVTCRIEQCLQTCPVGFERRHLPGQCCPKCVPVSLCTTIRMTTVITDLDGCTSKNATASFCNGPCHSNGTVSIIGNMTITSTCYCCKPTALAQSSTTMICPGGSSYVHYYPVIQQCSCTKCRADATNELNQLLISITQENQG</sequence>
<dbReference type="GO" id="GO:0007155">
    <property type="term" value="P:cell adhesion"/>
    <property type="evidence" value="ECO:0007669"/>
    <property type="project" value="UniProtKB-KW"/>
</dbReference>
<dbReference type="Pfam" id="PF00057">
    <property type="entry name" value="Ldl_recept_a"/>
    <property type="match status" value="4"/>
</dbReference>
<comment type="caution">
    <text evidence="12">The sequence shown here is derived from an EMBL/GenBank/DDBJ whole genome shotgun (WGS) entry which is preliminary data.</text>
</comment>
<evidence type="ECO:0000256" key="4">
    <source>
        <dbReference type="ARBA" id="ARBA00022889"/>
    </source>
</evidence>
<keyword evidence="2" id="KW-0812">Transmembrane</keyword>
<keyword evidence="4" id="KW-0130">Cell adhesion</keyword>
<dbReference type="InterPro" id="IPR051221">
    <property type="entry name" value="LDLR-related"/>
</dbReference>
<dbReference type="InterPro" id="IPR002172">
    <property type="entry name" value="LDrepeatLR_classA_rpt"/>
</dbReference>
<dbReference type="InterPro" id="IPR023415">
    <property type="entry name" value="LDLR_class-A_CS"/>
</dbReference>
<dbReference type="PRINTS" id="PR00261">
    <property type="entry name" value="LDLRECEPTOR"/>
</dbReference>
<keyword evidence="3" id="KW-0677">Repeat</keyword>
<evidence type="ECO:0000313" key="12">
    <source>
        <dbReference type="EMBL" id="CAB4000124.1"/>
    </source>
</evidence>
<evidence type="ECO:0000256" key="6">
    <source>
        <dbReference type="ARBA" id="ARBA00023136"/>
    </source>
</evidence>
<keyword evidence="5" id="KW-1133">Transmembrane helix</keyword>
<dbReference type="Gene3D" id="4.10.400.10">
    <property type="entry name" value="Low-density Lipoprotein Receptor"/>
    <property type="match status" value="5"/>
</dbReference>
<evidence type="ECO:0000256" key="11">
    <source>
        <dbReference type="PROSITE-ProRule" id="PRU00124"/>
    </source>
</evidence>
<dbReference type="SMART" id="SM00041">
    <property type="entry name" value="CT"/>
    <property type="match status" value="1"/>
</dbReference>
<dbReference type="InterPro" id="IPR006207">
    <property type="entry name" value="Cys_knot_C"/>
</dbReference>
<evidence type="ECO:0000256" key="7">
    <source>
        <dbReference type="ARBA" id="ARBA00023157"/>
    </source>
</evidence>
<gene>
    <name evidence="12" type="ORF">PACLA_8A045411</name>
</gene>
<dbReference type="SMART" id="SM00192">
    <property type="entry name" value="LDLa"/>
    <property type="match status" value="5"/>
</dbReference>
<accession>A0A6S7H5U9</accession>
<dbReference type="GO" id="GO:0042562">
    <property type="term" value="F:hormone binding"/>
    <property type="evidence" value="ECO:0007669"/>
    <property type="project" value="TreeGrafter"/>
</dbReference>
<organism evidence="12 13">
    <name type="scientific">Paramuricea clavata</name>
    <name type="common">Red gorgonian</name>
    <name type="synonym">Violescent sea-whip</name>
    <dbReference type="NCBI Taxonomy" id="317549"/>
    <lineage>
        <taxon>Eukaryota</taxon>
        <taxon>Metazoa</taxon>
        <taxon>Cnidaria</taxon>
        <taxon>Anthozoa</taxon>
        <taxon>Octocorallia</taxon>
        <taxon>Malacalcyonacea</taxon>
        <taxon>Plexauridae</taxon>
        <taxon>Paramuricea</taxon>
    </lineage>
</organism>
<evidence type="ECO:0000256" key="5">
    <source>
        <dbReference type="ARBA" id="ARBA00022989"/>
    </source>
</evidence>
<evidence type="ECO:0000256" key="10">
    <source>
        <dbReference type="PROSITE-ProRule" id="PRU00039"/>
    </source>
</evidence>
<evidence type="ECO:0000256" key="2">
    <source>
        <dbReference type="ARBA" id="ARBA00022692"/>
    </source>
</evidence>
<dbReference type="InterPro" id="IPR001007">
    <property type="entry name" value="VWF_dom"/>
</dbReference>
<feature type="disulfide bond" evidence="11">
    <location>
        <begin position="103"/>
        <end position="115"/>
    </location>
</feature>
<dbReference type="Pfam" id="PF23334">
    <property type="entry name" value="VWC2L_2nd"/>
    <property type="match status" value="1"/>
</dbReference>
<keyword evidence="6" id="KW-0472">Membrane</keyword>
<feature type="disulfide bond" evidence="10">
    <location>
        <begin position="717"/>
        <end position="767"/>
    </location>
</feature>
<feature type="disulfide bond" evidence="11">
    <location>
        <begin position="152"/>
        <end position="170"/>
    </location>
</feature>
<feature type="disulfide bond" evidence="11">
    <location>
        <begin position="63"/>
        <end position="75"/>
    </location>
</feature>
<keyword evidence="7 10" id="KW-1015">Disulfide bond</keyword>
<evidence type="ECO:0000256" key="3">
    <source>
        <dbReference type="ARBA" id="ARBA00022737"/>
    </source>
</evidence>
<keyword evidence="9" id="KW-0325">Glycoprotein</keyword>
<feature type="disulfide bond" evidence="11">
    <location>
        <begin position="164"/>
        <end position="179"/>
    </location>
</feature>
<dbReference type="PANTHER" id="PTHR22722">
    <property type="entry name" value="LOW-DENSITY LIPOPROTEIN RECEPTOR-RELATED PROTEIN 2-RELATED"/>
    <property type="match status" value="1"/>
</dbReference>
<keyword evidence="8 12" id="KW-0675">Receptor</keyword>
<comment type="caution">
    <text evidence="10">Lacks conserved residue(s) required for the propagation of feature annotation.</text>
</comment>
<dbReference type="PROSITE" id="PS50184">
    <property type="entry name" value="VWFC_2"/>
    <property type="match status" value="5"/>
</dbReference>
<dbReference type="Gene3D" id="6.20.200.20">
    <property type="match status" value="1"/>
</dbReference>
<dbReference type="Gene3D" id="2.10.70.10">
    <property type="entry name" value="Complement Module, domain 1"/>
    <property type="match status" value="1"/>
</dbReference>
<name>A0A6S7H5U9_PARCT</name>
<keyword evidence="13" id="KW-1185">Reference proteome</keyword>
<dbReference type="GO" id="GO:0016324">
    <property type="term" value="C:apical plasma membrane"/>
    <property type="evidence" value="ECO:0007669"/>
    <property type="project" value="TreeGrafter"/>
</dbReference>
<dbReference type="AlphaFoldDB" id="A0A6S7H5U9"/>
<dbReference type="PROSITE" id="PS01185">
    <property type="entry name" value="CTCK_1"/>
    <property type="match status" value="1"/>
</dbReference>
<dbReference type="InterPro" id="IPR036055">
    <property type="entry name" value="LDL_receptor-like_sf"/>
</dbReference>
<feature type="disulfide bond" evidence="11">
    <location>
        <begin position="110"/>
        <end position="128"/>
    </location>
</feature>
<feature type="disulfide bond" evidence="11">
    <location>
        <begin position="202"/>
        <end position="217"/>
    </location>
</feature>
<dbReference type="PROSITE" id="PS00652">
    <property type="entry name" value="TNFR_NGFR_1"/>
    <property type="match status" value="1"/>
</dbReference>
<evidence type="ECO:0000256" key="9">
    <source>
        <dbReference type="ARBA" id="ARBA00023180"/>
    </source>
</evidence>
<dbReference type="SMART" id="SM00214">
    <property type="entry name" value="VWC"/>
    <property type="match status" value="5"/>
</dbReference>
<dbReference type="OrthoDB" id="10063075at2759"/>
<feature type="disulfide bond" evidence="11">
    <location>
        <begin position="70"/>
        <end position="88"/>
    </location>
</feature>
<feature type="disulfide bond" evidence="11">
    <location>
        <begin position="43"/>
        <end position="58"/>
    </location>
</feature>
<dbReference type="PROSITE" id="PS01225">
    <property type="entry name" value="CTCK_2"/>
    <property type="match status" value="1"/>
</dbReference>
<feature type="disulfide bond" evidence="11">
    <location>
        <begin position="31"/>
        <end position="49"/>
    </location>
</feature>
<dbReference type="SUPFAM" id="SSF57603">
    <property type="entry name" value="FnI-like domain"/>
    <property type="match status" value="2"/>
</dbReference>
<dbReference type="PANTHER" id="PTHR22722:SF14">
    <property type="entry name" value="MEGALIN, ISOFORM A"/>
    <property type="match status" value="1"/>
</dbReference>
<dbReference type="PROSITE" id="PS01208">
    <property type="entry name" value="VWFC_1"/>
    <property type="match status" value="1"/>
</dbReference>
<proteinExistence type="predicted"/>
<dbReference type="EMBL" id="CACRXK020003759">
    <property type="protein sequence ID" value="CAB4000124.1"/>
    <property type="molecule type" value="Genomic_DNA"/>
</dbReference>
<evidence type="ECO:0000256" key="8">
    <source>
        <dbReference type="ARBA" id="ARBA00023170"/>
    </source>
</evidence>
<evidence type="ECO:0000313" key="13">
    <source>
        <dbReference type="Proteomes" id="UP001152795"/>
    </source>
</evidence>
<feature type="disulfide bond" evidence="10">
    <location>
        <begin position="732"/>
        <end position="781"/>
    </location>
</feature>
<dbReference type="PROSITE" id="PS50068">
    <property type="entry name" value="LDLRA_2"/>
    <property type="match status" value="5"/>
</dbReference>
<comment type="subcellular location">
    <subcellularLocation>
        <location evidence="1">Membrane</location>
        <topology evidence="1">Single-pass membrane protein</topology>
    </subcellularLocation>
</comment>
<evidence type="ECO:0000256" key="1">
    <source>
        <dbReference type="ARBA" id="ARBA00004167"/>
    </source>
</evidence>
<dbReference type="CDD" id="cd00112">
    <property type="entry name" value="LDLa"/>
    <property type="match status" value="3"/>
</dbReference>
<dbReference type="GO" id="GO:0043235">
    <property type="term" value="C:receptor complex"/>
    <property type="evidence" value="ECO:0007669"/>
    <property type="project" value="TreeGrafter"/>
</dbReference>
<reference evidence="12" key="1">
    <citation type="submission" date="2020-04" db="EMBL/GenBank/DDBJ databases">
        <authorList>
            <person name="Alioto T."/>
            <person name="Alioto T."/>
            <person name="Gomez Garrido J."/>
        </authorList>
    </citation>
    <scope>NUCLEOTIDE SEQUENCE</scope>
    <source>
        <strain evidence="12">A484AB</strain>
    </source>
</reference>
<dbReference type="PROSITE" id="PS01209">
    <property type="entry name" value="LDLRA_1"/>
    <property type="match status" value="3"/>
</dbReference>